<feature type="compositionally biased region" description="Basic and acidic residues" evidence="5">
    <location>
        <begin position="12"/>
        <end position="26"/>
    </location>
</feature>
<evidence type="ECO:0000256" key="5">
    <source>
        <dbReference type="SAM" id="MobiDB-lite"/>
    </source>
</evidence>
<dbReference type="Gene3D" id="1.10.238.10">
    <property type="entry name" value="EF-hand"/>
    <property type="match status" value="1"/>
</dbReference>
<feature type="domain" description="EF-hand" evidence="7">
    <location>
        <begin position="599"/>
        <end position="634"/>
    </location>
</feature>
<feature type="transmembrane region" description="Helical" evidence="6">
    <location>
        <begin position="531"/>
        <end position="550"/>
    </location>
</feature>
<dbReference type="InterPro" id="IPR029033">
    <property type="entry name" value="His_PPase_superfam"/>
</dbReference>
<name>A0ABX2CVB7_9CYAN</name>
<evidence type="ECO:0000259" key="7">
    <source>
        <dbReference type="PROSITE" id="PS50222"/>
    </source>
</evidence>
<keyword evidence="9" id="KW-1185">Reference proteome</keyword>
<feature type="transmembrane region" description="Helical" evidence="6">
    <location>
        <begin position="261"/>
        <end position="285"/>
    </location>
</feature>
<evidence type="ECO:0000313" key="9">
    <source>
        <dbReference type="Proteomes" id="UP000702425"/>
    </source>
</evidence>
<keyword evidence="6" id="KW-0812">Transmembrane</keyword>
<evidence type="ECO:0000256" key="6">
    <source>
        <dbReference type="SAM" id="Phobius"/>
    </source>
</evidence>
<dbReference type="PROSITE" id="PS50222">
    <property type="entry name" value="EF_HAND_2"/>
    <property type="match status" value="2"/>
</dbReference>
<organism evidence="8 9">
    <name type="scientific">Microcoleus asticus IPMA8</name>
    <dbReference type="NCBI Taxonomy" id="2563858"/>
    <lineage>
        <taxon>Bacteria</taxon>
        <taxon>Bacillati</taxon>
        <taxon>Cyanobacteriota</taxon>
        <taxon>Cyanophyceae</taxon>
        <taxon>Oscillatoriophycideae</taxon>
        <taxon>Oscillatoriales</taxon>
        <taxon>Microcoleaceae</taxon>
        <taxon>Microcoleus</taxon>
        <taxon>Microcoleus asticus</taxon>
    </lineage>
</organism>
<dbReference type="InterPro" id="IPR005952">
    <property type="entry name" value="Phosphogly_mut1"/>
</dbReference>
<evidence type="ECO:0000256" key="4">
    <source>
        <dbReference type="ARBA" id="ARBA00023235"/>
    </source>
</evidence>
<evidence type="ECO:0000313" key="8">
    <source>
        <dbReference type="EMBL" id="NQE34345.1"/>
    </source>
</evidence>
<feature type="transmembrane region" description="Helical" evidence="6">
    <location>
        <begin position="456"/>
        <end position="478"/>
    </location>
</feature>
<keyword evidence="6" id="KW-1133">Transmembrane helix</keyword>
<keyword evidence="4 8" id="KW-0413">Isomerase</keyword>
<dbReference type="SMART" id="SM00855">
    <property type="entry name" value="PGAM"/>
    <property type="match status" value="1"/>
</dbReference>
<reference evidence="8 9" key="1">
    <citation type="journal article" date="2020" name="Sci. Rep.">
        <title>A novel cyanobacterial geosmin producer, revising GeoA distribution and dispersion patterns in Bacteria.</title>
        <authorList>
            <person name="Churro C."/>
            <person name="Semedo-Aguiar A.P."/>
            <person name="Silva A.D."/>
            <person name="Pereira-Leal J.B."/>
            <person name="Leite R.B."/>
        </authorList>
    </citation>
    <scope>NUCLEOTIDE SEQUENCE [LARGE SCALE GENOMIC DNA]</scope>
    <source>
        <strain evidence="8 9">IPMA8</strain>
    </source>
</reference>
<dbReference type="InterPro" id="IPR002048">
    <property type="entry name" value="EF_hand_dom"/>
</dbReference>
<dbReference type="RefSeq" id="WP_172186957.1">
    <property type="nucleotide sequence ID" value="NZ_CAWPPK010000224.1"/>
</dbReference>
<evidence type="ECO:0000256" key="1">
    <source>
        <dbReference type="ARBA" id="ARBA00006717"/>
    </source>
</evidence>
<evidence type="ECO:0000256" key="3">
    <source>
        <dbReference type="ARBA" id="ARBA00023152"/>
    </source>
</evidence>
<dbReference type="Pfam" id="PF13499">
    <property type="entry name" value="EF-hand_7"/>
    <property type="match status" value="1"/>
</dbReference>
<feature type="transmembrane region" description="Helical" evidence="6">
    <location>
        <begin position="498"/>
        <end position="519"/>
    </location>
</feature>
<comment type="caution">
    <text evidence="8">The sequence shown here is derived from an EMBL/GenBank/DDBJ whole genome shotgun (WGS) entry which is preliminary data.</text>
</comment>
<feature type="transmembrane region" description="Helical" evidence="6">
    <location>
        <begin position="362"/>
        <end position="382"/>
    </location>
</feature>
<dbReference type="Proteomes" id="UP000702425">
    <property type="component" value="Unassembled WGS sequence"/>
</dbReference>
<dbReference type="CDD" id="cd07067">
    <property type="entry name" value="HP_PGM_like"/>
    <property type="match status" value="1"/>
</dbReference>
<gene>
    <name evidence="8" type="primary">gpmA</name>
    <name evidence="8" type="ORF">E5S67_02069</name>
</gene>
<comment type="similarity">
    <text evidence="1">Belongs to the phosphoglycerate mutase family. BPG-dependent PGAM subfamily.</text>
</comment>
<dbReference type="InterPro" id="IPR011992">
    <property type="entry name" value="EF-hand-dom_pair"/>
</dbReference>
<feature type="domain" description="EF-hand" evidence="7">
    <location>
        <begin position="650"/>
        <end position="679"/>
    </location>
</feature>
<dbReference type="SUPFAM" id="SSF47473">
    <property type="entry name" value="EF-hand"/>
    <property type="match status" value="1"/>
</dbReference>
<feature type="transmembrane region" description="Helical" evidence="6">
    <location>
        <begin position="418"/>
        <end position="436"/>
    </location>
</feature>
<dbReference type="EC" id="5.4.2.11" evidence="2"/>
<dbReference type="EMBL" id="SRRZ01000030">
    <property type="protein sequence ID" value="NQE34345.1"/>
    <property type="molecule type" value="Genomic_DNA"/>
</dbReference>
<evidence type="ECO:0000256" key="2">
    <source>
        <dbReference type="ARBA" id="ARBA00012028"/>
    </source>
</evidence>
<dbReference type="GO" id="GO:0004619">
    <property type="term" value="F:phosphoglycerate mutase activity"/>
    <property type="evidence" value="ECO:0007669"/>
    <property type="project" value="UniProtKB-EC"/>
</dbReference>
<keyword evidence="6" id="KW-0472">Membrane</keyword>
<accession>A0ABX2CVB7</accession>
<feature type="region of interest" description="Disordered" evidence="5">
    <location>
        <begin position="1"/>
        <end position="35"/>
    </location>
</feature>
<keyword evidence="3" id="KW-0324">Glycolysis</keyword>
<protein>
    <recommendedName>
        <fullName evidence="2">phosphoglycerate mutase (2,3-diphosphoglycerate-dependent)</fullName>
        <ecNumber evidence="2">5.4.2.11</ecNumber>
    </recommendedName>
</protein>
<dbReference type="SUPFAM" id="SSF53254">
    <property type="entry name" value="Phosphoglycerate mutase-like"/>
    <property type="match status" value="1"/>
</dbReference>
<feature type="transmembrane region" description="Helical" evidence="6">
    <location>
        <begin position="562"/>
        <end position="581"/>
    </location>
</feature>
<dbReference type="InterPro" id="IPR018247">
    <property type="entry name" value="EF_Hand_1_Ca_BS"/>
</dbReference>
<proteinExistence type="inferred from homology"/>
<dbReference type="PROSITE" id="PS00018">
    <property type="entry name" value="EF_HAND_1"/>
    <property type="match status" value="2"/>
</dbReference>
<dbReference type="PANTHER" id="PTHR11931">
    <property type="entry name" value="PHOSPHOGLYCERATE MUTASE"/>
    <property type="match status" value="1"/>
</dbReference>
<dbReference type="Gene3D" id="3.40.50.1240">
    <property type="entry name" value="Phosphoglycerate mutase-like"/>
    <property type="match status" value="1"/>
</dbReference>
<feature type="transmembrane region" description="Helical" evidence="6">
    <location>
        <begin position="330"/>
        <end position="350"/>
    </location>
</feature>
<dbReference type="Pfam" id="PF00300">
    <property type="entry name" value="His_Phos_1"/>
    <property type="match status" value="1"/>
</dbReference>
<sequence>MNTRNLDDPLESSDKGSIEVTGKSHDVTTANSADSPKEFNAEELGRVYFIRHGESTSNERNIFAGVLDVDLTSFGRLQARRAGVDLKKKGTKFDAVYVSHMRRARQTCEIALAESQALKSPDTPVEIDHRISEKSFGIFAGRNLNLLRLALGYEGFEEMLHSHNEAPPAGEKIAQVYSRAARFYEDKVVPHLERGETVLVVCHQYVLEPLALYLSGLPPTAYKHLKLPNGKALSGVDLVKFRDKESGGAASLRKEINDLSIMWAILIYAAAFLVGSLVGAISGAAGGIPSALFRAIVVVCLAASTFYTYLDIDFAASKRKVTSTVKYLVYGWMAVRWVVGLFLIFSGLLYQTEADLYKVLWVLFWMVPPALTSPVLSVLWGGNLYPSALLSRTLSIVAPLALLATLKVANLPINVDSLIFFGVILILGLAIPGAIAQFWRDKSPVESNHHSKNWKFIGVLAVAFMALATGFQFTPATFLSDIFSSTDTARSLACLQQLAIATLVFVSMRVVATLTSVFTKGKLSKAEARDAYILLVNPNFFLWAALFIGVSATANPEAVKYAIFWAALGFFCIPLIEQILFMNSFGNDILRETLRSSRVATADIKKLFLQLDTDGSKSLERTEIMELLGLIEDMTTGERSSEEVRSYITDYLFNTLDSDKNGSVDLAELEEYISTYGLVANLNVVSATASPGGA</sequence>
<feature type="transmembrane region" description="Helical" evidence="6">
    <location>
        <begin position="291"/>
        <end position="310"/>
    </location>
</feature>
<dbReference type="InterPro" id="IPR013078">
    <property type="entry name" value="His_Pase_superF_clade-1"/>
</dbReference>
<feature type="transmembrane region" description="Helical" evidence="6">
    <location>
        <begin position="389"/>
        <end position="406"/>
    </location>
</feature>